<dbReference type="SUPFAM" id="SSF51735">
    <property type="entry name" value="NAD(P)-binding Rossmann-fold domains"/>
    <property type="match status" value="1"/>
</dbReference>
<dbReference type="Gene3D" id="3.40.50.720">
    <property type="entry name" value="NAD(P)-binding Rossmann-like Domain"/>
    <property type="match status" value="1"/>
</dbReference>
<dbReference type="PANTHER" id="PTHR43976:SF16">
    <property type="entry name" value="SHORT-CHAIN DEHYDROGENASE_REDUCTASE FAMILY PROTEIN"/>
    <property type="match status" value="1"/>
</dbReference>
<feature type="non-terminal residue" evidence="3">
    <location>
        <position position="117"/>
    </location>
</feature>
<dbReference type="InterPro" id="IPR002347">
    <property type="entry name" value="SDR_fam"/>
</dbReference>
<reference evidence="3" key="1">
    <citation type="submission" date="2018-05" db="EMBL/GenBank/DDBJ databases">
        <authorList>
            <person name="Lanie J.A."/>
            <person name="Ng W.-L."/>
            <person name="Kazmierczak K.M."/>
            <person name="Andrzejewski T.M."/>
            <person name="Davidsen T.M."/>
            <person name="Wayne K.J."/>
            <person name="Tettelin H."/>
            <person name="Glass J.I."/>
            <person name="Rusch D."/>
            <person name="Podicherti R."/>
            <person name="Tsui H.-C.T."/>
            <person name="Winkler M.E."/>
        </authorList>
    </citation>
    <scope>NUCLEOTIDE SEQUENCE</scope>
</reference>
<keyword evidence="2" id="KW-0560">Oxidoreductase</keyword>
<evidence type="ECO:0000256" key="1">
    <source>
        <dbReference type="ARBA" id="ARBA00006484"/>
    </source>
</evidence>
<protein>
    <recommendedName>
        <fullName evidence="4">NAD-dependent epimerase/dehydratase domain-containing protein</fullName>
    </recommendedName>
</protein>
<evidence type="ECO:0000256" key="2">
    <source>
        <dbReference type="ARBA" id="ARBA00023002"/>
    </source>
</evidence>
<organism evidence="3">
    <name type="scientific">marine metagenome</name>
    <dbReference type="NCBI Taxonomy" id="408172"/>
    <lineage>
        <taxon>unclassified sequences</taxon>
        <taxon>metagenomes</taxon>
        <taxon>ecological metagenomes</taxon>
    </lineage>
</organism>
<dbReference type="EMBL" id="UINC01210086">
    <property type="protein sequence ID" value="SVE33392.1"/>
    <property type="molecule type" value="Genomic_DNA"/>
</dbReference>
<accession>A0A383CMG9</accession>
<evidence type="ECO:0008006" key="4">
    <source>
        <dbReference type="Google" id="ProtNLM"/>
    </source>
</evidence>
<sequence length="117" mass="12527">VTGASAGIGHAISTRLLADGERVIGIARDLRGISTTGRYFEPVSIDLADLERLPDRLTVLARSHPQISAVICCAGAGWFGSLEQMSYADIRSLIDLNFTSQVCVVRAFLPLIKRNGG</sequence>
<proteinExistence type="inferred from homology"/>
<gene>
    <name evidence="3" type="ORF">METZ01_LOCUS486246</name>
</gene>
<dbReference type="AlphaFoldDB" id="A0A383CMG9"/>
<dbReference type="Pfam" id="PF00106">
    <property type="entry name" value="adh_short"/>
    <property type="match status" value="1"/>
</dbReference>
<dbReference type="InterPro" id="IPR051911">
    <property type="entry name" value="SDR_oxidoreductase"/>
</dbReference>
<dbReference type="GO" id="GO:0016491">
    <property type="term" value="F:oxidoreductase activity"/>
    <property type="evidence" value="ECO:0007669"/>
    <property type="project" value="UniProtKB-KW"/>
</dbReference>
<feature type="non-terminal residue" evidence="3">
    <location>
        <position position="1"/>
    </location>
</feature>
<comment type="similarity">
    <text evidence="1">Belongs to the short-chain dehydrogenases/reductases (SDR) family.</text>
</comment>
<name>A0A383CMG9_9ZZZZ</name>
<dbReference type="InterPro" id="IPR036291">
    <property type="entry name" value="NAD(P)-bd_dom_sf"/>
</dbReference>
<evidence type="ECO:0000313" key="3">
    <source>
        <dbReference type="EMBL" id="SVE33392.1"/>
    </source>
</evidence>
<dbReference type="PANTHER" id="PTHR43976">
    <property type="entry name" value="SHORT CHAIN DEHYDROGENASE"/>
    <property type="match status" value="1"/>
</dbReference>